<dbReference type="Gene3D" id="1.10.10.10">
    <property type="entry name" value="Winged helix-like DNA-binding domain superfamily/Winged helix DNA-binding domain"/>
    <property type="match status" value="1"/>
</dbReference>
<dbReference type="RefSeq" id="WP_309828423.1">
    <property type="nucleotide sequence ID" value="NZ_JAVIZX010000001.1"/>
</dbReference>
<keyword evidence="6" id="KW-1185">Reference proteome</keyword>
<dbReference type="Pfam" id="PF13545">
    <property type="entry name" value="HTH_Crp_2"/>
    <property type="match status" value="1"/>
</dbReference>
<dbReference type="PROSITE" id="PS51063">
    <property type="entry name" value="HTH_CRP_2"/>
    <property type="match status" value="1"/>
</dbReference>
<dbReference type="InterPro" id="IPR012318">
    <property type="entry name" value="HTH_CRP"/>
</dbReference>
<dbReference type="Pfam" id="PF00027">
    <property type="entry name" value="cNMP_binding"/>
    <property type="match status" value="1"/>
</dbReference>
<keyword evidence="3" id="KW-0804">Transcription</keyword>
<accession>A0ABU1IAX0</accession>
<dbReference type="Proteomes" id="UP001267710">
    <property type="component" value="Unassembled WGS sequence"/>
</dbReference>
<keyword evidence="1" id="KW-0805">Transcription regulation</keyword>
<dbReference type="SUPFAM" id="SSF46785">
    <property type="entry name" value="Winged helix' DNA-binding domain"/>
    <property type="match status" value="1"/>
</dbReference>
<dbReference type="InterPro" id="IPR036388">
    <property type="entry name" value="WH-like_DNA-bd_sf"/>
</dbReference>
<dbReference type="CDD" id="cd00038">
    <property type="entry name" value="CAP_ED"/>
    <property type="match status" value="1"/>
</dbReference>
<evidence type="ECO:0000256" key="1">
    <source>
        <dbReference type="ARBA" id="ARBA00023015"/>
    </source>
</evidence>
<keyword evidence="2" id="KW-0238">DNA-binding</keyword>
<dbReference type="EMBL" id="JAVIZX010000001">
    <property type="protein sequence ID" value="MDR6214317.1"/>
    <property type="molecule type" value="Genomic_DNA"/>
</dbReference>
<dbReference type="InterPro" id="IPR000595">
    <property type="entry name" value="cNMP-bd_dom"/>
</dbReference>
<dbReference type="InterPro" id="IPR018490">
    <property type="entry name" value="cNMP-bd_dom_sf"/>
</dbReference>
<dbReference type="Gene3D" id="2.60.120.10">
    <property type="entry name" value="Jelly Rolls"/>
    <property type="match status" value="1"/>
</dbReference>
<evidence type="ECO:0000256" key="3">
    <source>
        <dbReference type="ARBA" id="ARBA00023163"/>
    </source>
</evidence>
<evidence type="ECO:0000259" key="4">
    <source>
        <dbReference type="PROSITE" id="PS51063"/>
    </source>
</evidence>
<gene>
    <name evidence="5" type="ORF">QE399_002006</name>
</gene>
<protein>
    <submittedName>
        <fullName evidence="5">CRP-like cAMP-binding protein</fullName>
    </submittedName>
</protein>
<evidence type="ECO:0000313" key="6">
    <source>
        <dbReference type="Proteomes" id="UP001267710"/>
    </source>
</evidence>
<dbReference type="SUPFAM" id="SSF51206">
    <property type="entry name" value="cAMP-binding domain-like"/>
    <property type="match status" value="1"/>
</dbReference>
<evidence type="ECO:0000256" key="2">
    <source>
        <dbReference type="ARBA" id="ARBA00023125"/>
    </source>
</evidence>
<comment type="caution">
    <text evidence="5">The sequence shown here is derived from an EMBL/GenBank/DDBJ whole genome shotgun (WGS) entry which is preliminary data.</text>
</comment>
<name>A0ABU1IAX0_9BURK</name>
<organism evidence="5 6">
    <name type="scientific">Paracidovorax wautersii</name>
    <dbReference type="NCBI Taxonomy" id="1177982"/>
    <lineage>
        <taxon>Bacteria</taxon>
        <taxon>Pseudomonadati</taxon>
        <taxon>Pseudomonadota</taxon>
        <taxon>Betaproteobacteria</taxon>
        <taxon>Burkholderiales</taxon>
        <taxon>Comamonadaceae</taxon>
        <taxon>Paracidovorax</taxon>
    </lineage>
</organism>
<feature type="domain" description="HTH crp-type" evidence="4">
    <location>
        <begin position="161"/>
        <end position="236"/>
    </location>
</feature>
<dbReference type="InterPro" id="IPR036390">
    <property type="entry name" value="WH_DNA-bd_sf"/>
</dbReference>
<evidence type="ECO:0000313" key="5">
    <source>
        <dbReference type="EMBL" id="MDR6214317.1"/>
    </source>
</evidence>
<sequence length="255" mass="28146">MNAPATPAASPVCPRQCEACGLRRTSAFTKVGAEELAFIDGLRSGTHSVPAGGTLIAEHRPNGKLYTLYAGWAFRYKTLSDGRRQILNFLLPGDLIGLQQEFGDTAMHGVDALTDCNFCVFPADGLWTLFHARPRLGYDVTWLAAREEGMVDDNLLTTGRRNATERVAMLLMHLHRRLARLGLTEPDGSVLFPINQQHIADALGLSLVHTNKTMRRLLQLGLHEISGGRLKILNPRALGRIAEYYETLPRPVPLL</sequence>
<reference evidence="5 6" key="1">
    <citation type="submission" date="2023-08" db="EMBL/GenBank/DDBJ databases">
        <title>Functional and genomic diversity of the sorghum phyllosphere microbiome.</title>
        <authorList>
            <person name="Shade A."/>
        </authorList>
    </citation>
    <scope>NUCLEOTIDE SEQUENCE [LARGE SCALE GENOMIC DNA]</scope>
    <source>
        <strain evidence="5 6">SORGH_AS_0335</strain>
    </source>
</reference>
<proteinExistence type="predicted"/>
<dbReference type="InterPro" id="IPR014710">
    <property type="entry name" value="RmlC-like_jellyroll"/>
</dbReference>